<evidence type="ECO:0000313" key="3">
    <source>
        <dbReference type="Proteomes" id="UP000647133"/>
    </source>
</evidence>
<keyword evidence="3" id="KW-1185">Reference proteome</keyword>
<dbReference type="Proteomes" id="UP000647133">
    <property type="component" value="Unassembled WGS sequence"/>
</dbReference>
<sequence>MNIEKVIGVDIGGSHITAGLVDLHSNVLDKDSLVRRKVNSSGSSAAIIDEWKEGISSVTHGTGANIKIGIAMPGPFDYPKGISWIKEQGKYDSLYGLPVKELLAKALGMDLADIHFENDAACFLQGEVAAGAAKAAGRAIGLTLGTGLGSSRYHGVFAEDAALWCSPFQESIVEEYVSTRWFVNTYYKKTGKHIKEVRELTSKEENKEVAKEIFKEFGENLALFLKKFIQKEHPEVIVLGGNITKAEALFVPVIQQELASSGLNTLIKITELGEQAALIGAACSWQNSQSTF</sequence>
<evidence type="ECO:0000313" key="2">
    <source>
        <dbReference type="EMBL" id="MBD8491275.1"/>
    </source>
</evidence>
<dbReference type="InterPro" id="IPR000600">
    <property type="entry name" value="ROK"/>
</dbReference>
<dbReference type="SUPFAM" id="SSF53067">
    <property type="entry name" value="Actin-like ATPase domain"/>
    <property type="match status" value="1"/>
</dbReference>
<dbReference type="InterPro" id="IPR043129">
    <property type="entry name" value="ATPase_NBD"/>
</dbReference>
<dbReference type="Pfam" id="PF00480">
    <property type="entry name" value="ROK"/>
    <property type="match status" value="1"/>
</dbReference>
<dbReference type="PANTHER" id="PTHR18964:SF149">
    <property type="entry name" value="BIFUNCTIONAL UDP-N-ACETYLGLUCOSAMINE 2-EPIMERASE_N-ACETYLMANNOSAMINE KINASE"/>
    <property type="match status" value="1"/>
</dbReference>
<accession>A0ABR9ARG0</accession>
<organism evidence="2 3">
    <name type="scientific">Echinicola arenosa</name>
    <dbReference type="NCBI Taxonomy" id="2774144"/>
    <lineage>
        <taxon>Bacteria</taxon>
        <taxon>Pseudomonadati</taxon>
        <taxon>Bacteroidota</taxon>
        <taxon>Cytophagia</taxon>
        <taxon>Cytophagales</taxon>
        <taxon>Cyclobacteriaceae</taxon>
        <taxon>Echinicola</taxon>
    </lineage>
</organism>
<dbReference type="RefSeq" id="WP_192012152.1">
    <property type="nucleotide sequence ID" value="NZ_JACYTQ010000012.1"/>
</dbReference>
<comment type="similarity">
    <text evidence="1">Belongs to the ROK (NagC/XylR) family.</text>
</comment>
<protein>
    <submittedName>
        <fullName evidence="2">ROK family protein</fullName>
    </submittedName>
</protein>
<evidence type="ECO:0000256" key="1">
    <source>
        <dbReference type="ARBA" id="ARBA00006479"/>
    </source>
</evidence>
<gene>
    <name evidence="2" type="ORF">IFO69_21160</name>
</gene>
<dbReference type="PANTHER" id="PTHR18964">
    <property type="entry name" value="ROK (REPRESSOR, ORF, KINASE) FAMILY"/>
    <property type="match status" value="1"/>
</dbReference>
<name>A0ABR9ARG0_9BACT</name>
<comment type="caution">
    <text evidence="2">The sequence shown here is derived from an EMBL/GenBank/DDBJ whole genome shotgun (WGS) entry which is preliminary data.</text>
</comment>
<reference evidence="2 3" key="1">
    <citation type="submission" date="2020-09" db="EMBL/GenBank/DDBJ databases">
        <title>Echinicola sp. CAU 1574 isolated from sand of Sido Beach.</title>
        <authorList>
            <person name="Kim W."/>
        </authorList>
    </citation>
    <scope>NUCLEOTIDE SEQUENCE [LARGE SCALE GENOMIC DNA]</scope>
    <source>
        <strain evidence="2 3">CAU 1574</strain>
    </source>
</reference>
<dbReference type="EMBL" id="JACYTQ010000012">
    <property type="protein sequence ID" value="MBD8491275.1"/>
    <property type="molecule type" value="Genomic_DNA"/>
</dbReference>
<dbReference type="CDD" id="cd23763">
    <property type="entry name" value="ASKHA_ATPase_ROK"/>
    <property type="match status" value="1"/>
</dbReference>
<dbReference type="Gene3D" id="3.30.420.40">
    <property type="match status" value="2"/>
</dbReference>
<proteinExistence type="inferred from homology"/>